<keyword evidence="4" id="KW-1185">Reference proteome</keyword>
<evidence type="ECO:0000256" key="1">
    <source>
        <dbReference type="SAM" id="Coils"/>
    </source>
</evidence>
<keyword evidence="2" id="KW-0472">Membrane</keyword>
<keyword evidence="2" id="KW-1133">Transmembrane helix</keyword>
<name>A0ABX2CSI3_9CYAN</name>
<accession>A0ABX2CSI3</accession>
<feature type="transmembrane region" description="Helical" evidence="2">
    <location>
        <begin position="1014"/>
        <end position="1042"/>
    </location>
</feature>
<keyword evidence="2" id="KW-0812">Transmembrane</keyword>
<reference evidence="3 4" key="1">
    <citation type="journal article" date="2020" name="Sci. Rep.">
        <title>A novel cyanobacterial geosmin producer, revising GeoA distribution and dispersion patterns in Bacteria.</title>
        <authorList>
            <person name="Churro C."/>
            <person name="Semedo-Aguiar A.P."/>
            <person name="Silva A.D."/>
            <person name="Pereira-Leal J.B."/>
            <person name="Leite R.B."/>
        </authorList>
    </citation>
    <scope>NUCLEOTIDE SEQUENCE [LARGE SCALE GENOMIC DNA]</scope>
    <source>
        <strain evidence="3 4">IPMA8</strain>
    </source>
</reference>
<evidence type="ECO:0008006" key="5">
    <source>
        <dbReference type="Google" id="ProtNLM"/>
    </source>
</evidence>
<protein>
    <recommendedName>
        <fullName evidence="5">MFS transporter</fullName>
    </recommendedName>
</protein>
<dbReference type="Proteomes" id="UP000702425">
    <property type="component" value="Unassembled WGS sequence"/>
</dbReference>
<feature type="transmembrane region" description="Helical" evidence="2">
    <location>
        <begin position="99"/>
        <end position="120"/>
    </location>
</feature>
<evidence type="ECO:0000313" key="4">
    <source>
        <dbReference type="Proteomes" id="UP000702425"/>
    </source>
</evidence>
<dbReference type="RefSeq" id="WP_172186031.1">
    <property type="nucleotide sequence ID" value="NZ_CAWPPK010000035.1"/>
</dbReference>
<feature type="coiled-coil region" evidence="1">
    <location>
        <begin position="977"/>
        <end position="1011"/>
    </location>
</feature>
<evidence type="ECO:0000256" key="2">
    <source>
        <dbReference type="SAM" id="Phobius"/>
    </source>
</evidence>
<dbReference type="EMBL" id="SRRZ01000013">
    <property type="protein sequence ID" value="NQE33355.1"/>
    <property type="molecule type" value="Genomic_DNA"/>
</dbReference>
<proteinExistence type="predicted"/>
<sequence>MFESELLISQYSPKFNIAQMPVEIDATFDHPDIGGLMFLSPQFFVALIAGVIMAFGFQFLLTNFSIAAKISNWDEALPDDDDDDESQNLGTKIRKTEGLVGGWILVTVNLALFLACFLAVKLTSIASVDGAAIIGVVIWSAYFLTLVWLGSSAVGSMIGSLIKTAFSGVQGVMGTAGAAIGGKMASDQMVNTVEASVAAVRRELSSAVDPDSIRETLQDYVGSLQLPKLDVKEIRGQFEKLLGDADIKSLAGSDVLKNVNRQTFVDLVKSRTDFSQEEINQIADQLEGVWKQTFGKQQEQKDPNLELVNFLKFAAPDLLKSDELNAKLSQILESRENKSESTSGMKRAMQLGVEALVGTVLSRTDLSDLDVEKISGQLQQLTAKGTEQAKSLASKAGEKVPALPFNTAKADVENYLLNAQPWHLNRETIKQEFRDVIYDPEASPGAVLRQLELFNPDYFVGILSRREGFAPEQVTEIAEQLEGVRQEVLEIVQAAAGEEQSQDLRSRIENYLRSTGKEELNPEGIERDFQALLEDRDAGFEALRDRLSQFNRDTLVQLLGQREDFSPEEADQLIGRLESSRDRVISRAQELQEQAKSKAQELRQKVEDYLRNTNKEELNPEAIEREFQTLLNDPEAGFKALRERLSQFDRDTLVQLLSQRQDLSEEQINQAIDRIESVRDNIIHAPQIVADRAKQQYEEVTAKIGEYLRNTNLEELDPEGINRDLTKLFENPKEGTLALRERLSQVDRETLVKLLSQREDLSEEQINRTIDRVQDSIRSIVKSPRRLASRAQKTVRDFQGSLENYLRNTDKEELNPDSIKRDLQLLFSEPGMGMQSLGDRLKHFDRSTLVALLSQREDISEEEANRIADQIESVRNQIVEQVQIVQDKFQSAIDGIFAKIRDYLNSLDRPELNYEGIRRDLRKVFDDPQAGFDAIKERLGEFDRGTLVALLSSRSDISETDAHRIVDQMEGARDSVLLRSERLQNEAKKRIKQLKNKTKQQAEDAREAAATAAWWLFGTALTSVVVSALAGAIAVGGISGLFS</sequence>
<comment type="caution">
    <text evidence="3">The sequence shown here is derived from an EMBL/GenBank/DDBJ whole genome shotgun (WGS) entry which is preliminary data.</text>
</comment>
<evidence type="ECO:0000313" key="3">
    <source>
        <dbReference type="EMBL" id="NQE33355.1"/>
    </source>
</evidence>
<gene>
    <name evidence="3" type="ORF">E5S67_01074</name>
</gene>
<feature type="transmembrane region" description="Helical" evidence="2">
    <location>
        <begin position="161"/>
        <end position="181"/>
    </location>
</feature>
<feature type="coiled-coil region" evidence="1">
    <location>
        <begin position="661"/>
        <end position="710"/>
    </location>
</feature>
<organism evidence="3 4">
    <name type="scientific">Microcoleus asticus IPMA8</name>
    <dbReference type="NCBI Taxonomy" id="2563858"/>
    <lineage>
        <taxon>Bacteria</taxon>
        <taxon>Bacillati</taxon>
        <taxon>Cyanobacteriota</taxon>
        <taxon>Cyanophyceae</taxon>
        <taxon>Oscillatoriophycideae</taxon>
        <taxon>Oscillatoriales</taxon>
        <taxon>Microcoleaceae</taxon>
        <taxon>Microcoleus</taxon>
        <taxon>Microcoleus asticus</taxon>
    </lineage>
</organism>
<feature type="transmembrane region" description="Helical" evidence="2">
    <location>
        <begin position="43"/>
        <end position="61"/>
    </location>
</feature>
<feature type="coiled-coil region" evidence="1">
    <location>
        <begin position="574"/>
        <end position="619"/>
    </location>
</feature>
<keyword evidence="1" id="KW-0175">Coiled coil</keyword>
<feature type="transmembrane region" description="Helical" evidence="2">
    <location>
        <begin position="132"/>
        <end position="149"/>
    </location>
</feature>